<keyword evidence="9" id="KW-1185">Reference proteome</keyword>
<evidence type="ECO:0000256" key="3">
    <source>
        <dbReference type="ARBA" id="ARBA00022692"/>
    </source>
</evidence>
<evidence type="ECO:0000256" key="2">
    <source>
        <dbReference type="ARBA" id="ARBA00022448"/>
    </source>
</evidence>
<dbReference type="PANTHER" id="PTHR19432:SF91">
    <property type="entry name" value="GENERAL ALPHA-GLUCOSIDE PERMEASE"/>
    <property type="match status" value="1"/>
</dbReference>
<dbReference type="Proteomes" id="UP000076798">
    <property type="component" value="Unassembled WGS sequence"/>
</dbReference>
<feature type="transmembrane region" description="Helical" evidence="7">
    <location>
        <begin position="53"/>
        <end position="76"/>
    </location>
</feature>
<keyword evidence="4 7" id="KW-1133">Transmembrane helix</keyword>
<feature type="transmembrane region" description="Helical" evidence="7">
    <location>
        <begin position="177"/>
        <end position="197"/>
    </location>
</feature>
<keyword evidence="2" id="KW-0813">Transport</keyword>
<evidence type="ECO:0000256" key="5">
    <source>
        <dbReference type="ARBA" id="ARBA00023136"/>
    </source>
</evidence>
<feature type="transmembrane region" description="Helical" evidence="7">
    <location>
        <begin position="549"/>
        <end position="568"/>
    </location>
</feature>
<evidence type="ECO:0000256" key="6">
    <source>
        <dbReference type="SAM" id="MobiDB-lite"/>
    </source>
</evidence>
<feature type="transmembrane region" description="Helical" evidence="7">
    <location>
        <begin position="118"/>
        <end position="137"/>
    </location>
</feature>
<dbReference type="AlphaFoldDB" id="A0A166BAB7"/>
<feature type="compositionally biased region" description="Basic and acidic residues" evidence="6">
    <location>
        <begin position="448"/>
        <end position="472"/>
    </location>
</feature>
<feature type="transmembrane region" description="Helical" evidence="7">
    <location>
        <begin position="381"/>
        <end position="403"/>
    </location>
</feature>
<dbReference type="InterPro" id="IPR011701">
    <property type="entry name" value="MFS"/>
</dbReference>
<evidence type="ECO:0000256" key="4">
    <source>
        <dbReference type="ARBA" id="ARBA00022989"/>
    </source>
</evidence>
<dbReference type="PANTHER" id="PTHR19432">
    <property type="entry name" value="SUGAR TRANSPORTER"/>
    <property type="match status" value="1"/>
</dbReference>
<feature type="transmembrane region" description="Helical" evidence="7">
    <location>
        <begin position="355"/>
        <end position="375"/>
    </location>
</feature>
<feature type="transmembrane region" description="Helical" evidence="7">
    <location>
        <begin position="203"/>
        <end position="223"/>
    </location>
</feature>
<feature type="transmembrane region" description="Helical" evidence="7">
    <location>
        <begin position="315"/>
        <end position="334"/>
    </location>
</feature>
<keyword evidence="5 7" id="KW-0472">Membrane</keyword>
<sequence length="583" mass="63401">MSATFSGSSHIIGPKWSRIPLLTTGVLGLQIVWSVEMSYASPYLISLGLTKSLMSLVFIAGPLSGLIMQPLVGSLADRSTLRWGRRRPFIVAGTLVCVFGMMLLGFTRHFSNILTSPLSHANDVLTIILATISIYLIDFSINAVQAMDRALIVDTLPSGLQDLGNAWASRMIGIGHVLGFFIGGISLAQLPFLSVFGKTQLQIFSVLTSFILAATHAITVIAVREKRLLQEPTSEGSRSVLKVFADLWTGVVTLHPIIRRICIIQFFSWLAWFPILFLSSVYVGDFYRAEHSMAKVIRDAPDEIDDAANLRGARAMFFNSLLAMTTSIIAPWFISESDPEGPQTIAWYKPKIHIATLWAVSQFLFGICMAYTFFVRTWQEATVVVALTGFSFAITQWAPFALIGQVIHDNPAAVPVPNEPETQALLQNSSSEGYPDETSRQVSPIRRRSAERGSNDSRSRSRENRISERSGLDDGDVHKAGVVLGIHNVFVVIPQFVMTGISSLVFAILEPGKGLEDPGAEVPGSSPGALHALNVRVGPGGTRSDSLGIIYRIGGVSAIVSGVLAFLLSRQLQRRSTLSAPTT</sequence>
<dbReference type="Pfam" id="PF07690">
    <property type="entry name" value="MFS_1"/>
    <property type="match status" value="1"/>
</dbReference>
<keyword evidence="3 7" id="KW-0812">Transmembrane</keyword>
<evidence type="ECO:0000313" key="8">
    <source>
        <dbReference type="EMBL" id="KZT36157.1"/>
    </source>
</evidence>
<feature type="transmembrane region" description="Helical" evidence="7">
    <location>
        <begin position="489"/>
        <end position="509"/>
    </location>
</feature>
<dbReference type="GO" id="GO:0005886">
    <property type="term" value="C:plasma membrane"/>
    <property type="evidence" value="ECO:0007669"/>
    <property type="project" value="TreeGrafter"/>
</dbReference>
<dbReference type="GO" id="GO:0008506">
    <property type="term" value="F:sucrose:proton symporter activity"/>
    <property type="evidence" value="ECO:0007669"/>
    <property type="project" value="TreeGrafter"/>
</dbReference>
<evidence type="ECO:0000256" key="1">
    <source>
        <dbReference type="ARBA" id="ARBA00004141"/>
    </source>
</evidence>
<feature type="transmembrane region" description="Helical" evidence="7">
    <location>
        <begin position="263"/>
        <end position="283"/>
    </location>
</feature>
<reference evidence="8 9" key="1">
    <citation type="journal article" date="2016" name="Mol. Biol. Evol.">
        <title>Comparative Genomics of Early-Diverging Mushroom-Forming Fungi Provides Insights into the Origins of Lignocellulose Decay Capabilities.</title>
        <authorList>
            <person name="Nagy L.G."/>
            <person name="Riley R."/>
            <person name="Tritt A."/>
            <person name="Adam C."/>
            <person name="Daum C."/>
            <person name="Floudas D."/>
            <person name="Sun H."/>
            <person name="Yadav J.S."/>
            <person name="Pangilinan J."/>
            <person name="Larsson K.H."/>
            <person name="Matsuura K."/>
            <person name="Barry K."/>
            <person name="Labutti K."/>
            <person name="Kuo R."/>
            <person name="Ohm R.A."/>
            <person name="Bhattacharya S.S."/>
            <person name="Shirouzu T."/>
            <person name="Yoshinaga Y."/>
            <person name="Martin F.M."/>
            <person name="Grigoriev I.V."/>
            <person name="Hibbett D.S."/>
        </authorList>
    </citation>
    <scope>NUCLEOTIDE SEQUENCE [LARGE SCALE GENOMIC DNA]</scope>
    <source>
        <strain evidence="8 9">HHB10207 ss-3</strain>
    </source>
</reference>
<accession>A0A166BAB7</accession>
<feature type="transmembrane region" description="Helical" evidence="7">
    <location>
        <begin position="88"/>
        <end position="106"/>
    </location>
</feature>
<dbReference type="EMBL" id="KV428115">
    <property type="protein sequence ID" value="KZT36157.1"/>
    <property type="molecule type" value="Genomic_DNA"/>
</dbReference>
<dbReference type="SUPFAM" id="SSF103473">
    <property type="entry name" value="MFS general substrate transporter"/>
    <property type="match status" value="1"/>
</dbReference>
<gene>
    <name evidence="8" type="ORF">SISSUDRAFT_1024565</name>
</gene>
<comment type="subcellular location">
    <subcellularLocation>
        <location evidence="1">Membrane</location>
        <topology evidence="1">Multi-pass membrane protein</topology>
    </subcellularLocation>
</comment>
<proteinExistence type="predicted"/>
<protein>
    <submittedName>
        <fullName evidence="8">MFS general substrate transporter</fullName>
    </submittedName>
</protein>
<evidence type="ECO:0000256" key="7">
    <source>
        <dbReference type="SAM" id="Phobius"/>
    </source>
</evidence>
<dbReference type="InterPro" id="IPR036259">
    <property type="entry name" value="MFS_trans_sf"/>
</dbReference>
<name>A0A166BAB7_9AGAM</name>
<dbReference type="OrthoDB" id="28755at2759"/>
<feature type="region of interest" description="Disordered" evidence="6">
    <location>
        <begin position="427"/>
        <end position="472"/>
    </location>
</feature>
<organism evidence="8 9">
    <name type="scientific">Sistotremastrum suecicum HHB10207 ss-3</name>
    <dbReference type="NCBI Taxonomy" id="1314776"/>
    <lineage>
        <taxon>Eukaryota</taxon>
        <taxon>Fungi</taxon>
        <taxon>Dikarya</taxon>
        <taxon>Basidiomycota</taxon>
        <taxon>Agaricomycotina</taxon>
        <taxon>Agaricomycetes</taxon>
        <taxon>Sistotremastrales</taxon>
        <taxon>Sistotremastraceae</taxon>
        <taxon>Sistotremastrum</taxon>
    </lineage>
</organism>
<dbReference type="Gene3D" id="1.20.1250.20">
    <property type="entry name" value="MFS general substrate transporter like domains"/>
    <property type="match status" value="1"/>
</dbReference>
<evidence type="ECO:0000313" key="9">
    <source>
        <dbReference type="Proteomes" id="UP000076798"/>
    </source>
</evidence>